<evidence type="ECO:0000256" key="1">
    <source>
        <dbReference type="SAM" id="SignalP"/>
    </source>
</evidence>
<dbReference type="Pfam" id="PF14100">
    <property type="entry name" value="DUF6807"/>
    <property type="match status" value="1"/>
</dbReference>
<reference evidence="2" key="1">
    <citation type="submission" date="2020-09" db="EMBL/GenBank/DDBJ databases">
        <title>Pelagicoccus enzymogenes sp. nov. with an EPS production, isolated from marine sediment.</title>
        <authorList>
            <person name="Feng X."/>
        </authorList>
    </citation>
    <scope>NUCLEOTIDE SEQUENCE</scope>
    <source>
        <strain evidence="2">NFK12</strain>
    </source>
</reference>
<comment type="caution">
    <text evidence="2">The sequence shown here is derived from an EMBL/GenBank/DDBJ whole genome shotgun (WGS) entry which is preliminary data.</text>
</comment>
<name>A0A927F976_9BACT</name>
<dbReference type="RefSeq" id="WP_191617921.1">
    <property type="nucleotide sequence ID" value="NZ_JACYFG010000038.1"/>
</dbReference>
<dbReference type="AlphaFoldDB" id="A0A927F976"/>
<dbReference type="Proteomes" id="UP000622317">
    <property type="component" value="Unassembled WGS sequence"/>
</dbReference>
<accession>A0A927F976</accession>
<feature type="chain" id="PRO_5037665237" evidence="1">
    <location>
        <begin position="26"/>
        <end position="329"/>
    </location>
</feature>
<keyword evidence="1" id="KW-0732">Signal</keyword>
<dbReference type="EMBL" id="JACYFG010000038">
    <property type="protein sequence ID" value="MBD5780812.1"/>
    <property type="molecule type" value="Genomic_DNA"/>
</dbReference>
<organism evidence="2 3">
    <name type="scientific">Pelagicoccus enzymogenes</name>
    <dbReference type="NCBI Taxonomy" id="2773457"/>
    <lineage>
        <taxon>Bacteria</taxon>
        <taxon>Pseudomonadati</taxon>
        <taxon>Verrucomicrobiota</taxon>
        <taxon>Opitutia</taxon>
        <taxon>Puniceicoccales</taxon>
        <taxon>Pelagicoccaceae</taxon>
        <taxon>Pelagicoccus</taxon>
    </lineage>
</organism>
<keyword evidence="3" id="KW-1185">Reference proteome</keyword>
<feature type="signal peptide" evidence="1">
    <location>
        <begin position="1"/>
        <end position="25"/>
    </location>
</feature>
<gene>
    <name evidence="2" type="ORF">IEN85_15030</name>
</gene>
<proteinExistence type="predicted"/>
<protein>
    <submittedName>
        <fullName evidence="2">PmoA family protein</fullName>
    </submittedName>
</protein>
<dbReference type="PROSITE" id="PS51257">
    <property type="entry name" value="PROKAR_LIPOPROTEIN"/>
    <property type="match status" value="1"/>
</dbReference>
<evidence type="ECO:0000313" key="3">
    <source>
        <dbReference type="Proteomes" id="UP000622317"/>
    </source>
</evidence>
<sequence length="329" mass="36886">MPHKLLRSSLLPLATSFLLLLSSCADSEKSFVSIVDQDGRYDFATSDGKTLLSYQHAVYPAPEGVDPAFARSGFIHPVNTLAGQLLTRIQPDDHYHHYGIWNPWTHTSFRGKEVDFWNLKKKQGTVRFAGLEQLSQGPEFAAITVLHEHVAFNEDGSETIALLENQRIQVSASERPDRYYLDISSSYQCGTDEPFTIVEYRYGGMCWRGPASWNHENSSILTSEGITREGADGSRARWVLGQGPLDGKTAGIAILSHPSNYNSPTPLRVWEKANHYGETFINMAPTKTQDWRMEPGETYTLRYRMIVYSGEITAAAIDAEWETFASEAP</sequence>
<dbReference type="InterPro" id="IPR029475">
    <property type="entry name" value="DUF6807"/>
</dbReference>
<evidence type="ECO:0000313" key="2">
    <source>
        <dbReference type="EMBL" id="MBD5780812.1"/>
    </source>
</evidence>